<dbReference type="Proteomes" id="UP000298390">
    <property type="component" value="Unassembled WGS sequence"/>
</dbReference>
<dbReference type="AlphaFoldDB" id="A0A4Y9XMP3"/>
<protein>
    <submittedName>
        <fullName evidence="1">Uncharacterized protein</fullName>
    </submittedName>
</protein>
<dbReference type="EMBL" id="SEKV01001429">
    <property type="protein sequence ID" value="TFY50623.1"/>
    <property type="molecule type" value="Genomic_DNA"/>
</dbReference>
<comment type="caution">
    <text evidence="1">The sequence shown here is derived from an EMBL/GenBank/DDBJ whole genome shotgun (WGS) entry which is preliminary data.</text>
</comment>
<sequence length="53" mass="5718">MDGTSTRNAKSPKAESHIQSALTCVTNLMKTAPRPPAEPSDYEVWAHAFCTAV</sequence>
<feature type="non-terminal residue" evidence="1">
    <location>
        <position position="53"/>
    </location>
</feature>
<name>A0A4Y9XMP3_9APHY</name>
<proteinExistence type="predicted"/>
<evidence type="ECO:0000313" key="1">
    <source>
        <dbReference type="EMBL" id="TFY50623.1"/>
    </source>
</evidence>
<gene>
    <name evidence="1" type="ORF">EVJ58_g10966</name>
</gene>
<organism evidence="1 2">
    <name type="scientific">Rhodofomes roseus</name>
    <dbReference type="NCBI Taxonomy" id="34475"/>
    <lineage>
        <taxon>Eukaryota</taxon>
        <taxon>Fungi</taxon>
        <taxon>Dikarya</taxon>
        <taxon>Basidiomycota</taxon>
        <taxon>Agaricomycotina</taxon>
        <taxon>Agaricomycetes</taxon>
        <taxon>Polyporales</taxon>
        <taxon>Rhodofomes</taxon>
    </lineage>
</organism>
<accession>A0A4Y9XMP3</accession>
<reference evidence="1 2" key="1">
    <citation type="submission" date="2019-01" db="EMBL/GenBank/DDBJ databases">
        <title>Genome sequencing of the rare red list fungi Fomitopsis rosea.</title>
        <authorList>
            <person name="Buettner E."/>
            <person name="Kellner H."/>
        </authorList>
    </citation>
    <scope>NUCLEOTIDE SEQUENCE [LARGE SCALE GENOMIC DNA]</scope>
    <source>
        <strain evidence="1 2">DSM 105464</strain>
    </source>
</reference>
<evidence type="ECO:0000313" key="2">
    <source>
        <dbReference type="Proteomes" id="UP000298390"/>
    </source>
</evidence>